<dbReference type="PANTHER" id="PTHR11952">
    <property type="entry name" value="UDP- GLUCOSE PYROPHOSPHORYLASE"/>
    <property type="match status" value="1"/>
</dbReference>
<comment type="catalytic activity">
    <reaction evidence="6">
        <text>N-acetyl-alpha-D-glucosamine 1-phosphate + UTP + H(+) = UDP-N-acetyl-alpha-D-glucosamine + diphosphate</text>
        <dbReference type="Rhea" id="RHEA:13509"/>
        <dbReference type="ChEBI" id="CHEBI:15378"/>
        <dbReference type="ChEBI" id="CHEBI:33019"/>
        <dbReference type="ChEBI" id="CHEBI:46398"/>
        <dbReference type="ChEBI" id="CHEBI:57705"/>
        <dbReference type="ChEBI" id="CHEBI:57776"/>
        <dbReference type="EC" id="2.7.7.23"/>
    </reaction>
</comment>
<organism evidence="7 8">
    <name type="scientific">Pristionchus mayeri</name>
    <dbReference type="NCBI Taxonomy" id="1317129"/>
    <lineage>
        <taxon>Eukaryota</taxon>
        <taxon>Metazoa</taxon>
        <taxon>Ecdysozoa</taxon>
        <taxon>Nematoda</taxon>
        <taxon>Chromadorea</taxon>
        <taxon>Rhabditida</taxon>
        <taxon>Rhabditina</taxon>
        <taxon>Diplogasteromorpha</taxon>
        <taxon>Diplogasteroidea</taxon>
        <taxon>Neodiplogasteridae</taxon>
        <taxon>Pristionchus</taxon>
    </lineage>
</organism>
<accession>A0AAN5I1J9</accession>
<evidence type="ECO:0000256" key="2">
    <source>
        <dbReference type="ARBA" id="ARBA00010401"/>
    </source>
</evidence>
<dbReference type="AlphaFoldDB" id="A0AAN5I1J9"/>
<dbReference type="InterPro" id="IPR029044">
    <property type="entry name" value="Nucleotide-diphossugar_trans"/>
</dbReference>
<dbReference type="Pfam" id="PF01704">
    <property type="entry name" value="UDPGP"/>
    <property type="match status" value="1"/>
</dbReference>
<dbReference type="EMBL" id="BTRK01000004">
    <property type="protein sequence ID" value="GMR48180.1"/>
    <property type="molecule type" value="Genomic_DNA"/>
</dbReference>
<dbReference type="EC" id="2.7.7.23" evidence="3"/>
<evidence type="ECO:0000256" key="5">
    <source>
        <dbReference type="ARBA" id="ARBA00022695"/>
    </source>
</evidence>
<comment type="pathway">
    <text evidence="1">Nucleotide-sugar biosynthesis; UDP-N-acetyl-alpha-D-glucosamine biosynthesis; UDP-N-acetyl-alpha-D-glucosamine from N-acetyl-alpha-D-glucosamine 1-phosphate: step 1/1.</text>
</comment>
<name>A0AAN5I1J9_9BILA</name>
<dbReference type="PANTHER" id="PTHR11952:SF2">
    <property type="entry name" value="LD24639P"/>
    <property type="match status" value="1"/>
</dbReference>
<gene>
    <name evidence="7" type="ORF">PMAYCL1PPCAC_18375</name>
</gene>
<evidence type="ECO:0000256" key="4">
    <source>
        <dbReference type="ARBA" id="ARBA00022679"/>
    </source>
</evidence>
<feature type="non-terminal residue" evidence="7">
    <location>
        <position position="1"/>
    </location>
</feature>
<reference evidence="8" key="1">
    <citation type="submission" date="2022-10" db="EMBL/GenBank/DDBJ databases">
        <title>Genome assembly of Pristionchus species.</title>
        <authorList>
            <person name="Yoshida K."/>
            <person name="Sommer R.J."/>
        </authorList>
    </citation>
    <scope>NUCLEOTIDE SEQUENCE [LARGE SCALE GENOMIC DNA]</scope>
    <source>
        <strain evidence="8">RS5460</strain>
    </source>
</reference>
<keyword evidence="4" id="KW-0808">Transferase</keyword>
<comment type="similarity">
    <text evidence="2">Belongs to the UDPGP type 1 family.</text>
</comment>
<proteinExistence type="inferred from homology"/>
<evidence type="ECO:0000256" key="3">
    <source>
        <dbReference type="ARBA" id="ARBA00012457"/>
    </source>
</evidence>
<dbReference type="InterPro" id="IPR002618">
    <property type="entry name" value="UDPGP_fam"/>
</dbReference>
<evidence type="ECO:0000313" key="7">
    <source>
        <dbReference type="EMBL" id="GMR48180.1"/>
    </source>
</evidence>
<evidence type="ECO:0000313" key="8">
    <source>
        <dbReference type="Proteomes" id="UP001328107"/>
    </source>
</evidence>
<keyword evidence="8" id="KW-1185">Reference proteome</keyword>
<keyword evidence="5" id="KW-0548">Nucleotidyltransferase</keyword>
<dbReference type="Proteomes" id="UP001328107">
    <property type="component" value="Unassembled WGS sequence"/>
</dbReference>
<sequence length="467" mass="51497">PPSALLVHVGKENEHLLRYWDELSDSEKEDFSKQLFSLNFSPCPAAFSSSALVTSPLPSDLSPVPDDHHIVKKSLSSEEEARLRRLGVAAISRGEVAALVMAGGQATRLGCPQPKGMVPLGLHLTENDSLFCLQAARMARLEKMGQEMDPNGSPVLPWLVMTSRSTNGETATHLEAVKKTHWKDDEERIFLFSQEDIPAFDMQGKLMLAEKNRVATAPNGNGGLYSALAPLLGQLSGKGVKWIHVYSVDNVLCKVADPLMVGIAVDKGADCIAKAVKRVDAGEKVGVVCMNGGKPTVVEYSELGELASRCLPDGRLEYRAGNIANHLFTLDFLKSLITPDFHLPYHRAEKKIGFVNENGEVVKPPSPNGIKLEQFVFDVFEKSKNFYIMEVEREEEFSPLKNPDSAGTDCFSTCRRDVYSLHSGWLVARGAKVDEGTKIRIHPSRSYDGENLEEFKDREVKTDELIC</sequence>
<dbReference type="GO" id="GO:0003977">
    <property type="term" value="F:UDP-N-acetylglucosamine diphosphorylase activity"/>
    <property type="evidence" value="ECO:0007669"/>
    <property type="project" value="UniProtKB-EC"/>
</dbReference>
<dbReference type="CDD" id="cd04193">
    <property type="entry name" value="UDPGlcNAc_PPase"/>
    <property type="match status" value="1"/>
</dbReference>
<comment type="caution">
    <text evidence="7">The sequence shown here is derived from an EMBL/GenBank/DDBJ whole genome shotgun (WGS) entry which is preliminary data.</text>
</comment>
<evidence type="ECO:0000256" key="6">
    <source>
        <dbReference type="ARBA" id="ARBA00048493"/>
    </source>
</evidence>
<dbReference type="SUPFAM" id="SSF53448">
    <property type="entry name" value="Nucleotide-diphospho-sugar transferases"/>
    <property type="match status" value="1"/>
</dbReference>
<evidence type="ECO:0000256" key="1">
    <source>
        <dbReference type="ARBA" id="ARBA00005208"/>
    </source>
</evidence>
<dbReference type="Gene3D" id="3.90.550.10">
    <property type="entry name" value="Spore Coat Polysaccharide Biosynthesis Protein SpsA, Chain A"/>
    <property type="match status" value="1"/>
</dbReference>
<protein>
    <recommendedName>
        <fullName evidence="3">UDP-N-acetylglucosamine diphosphorylase</fullName>
        <ecNumber evidence="3">2.7.7.23</ecNumber>
    </recommendedName>
</protein>
<dbReference type="InterPro" id="IPR039741">
    <property type="entry name" value="UDP-sugar_pyrophosphorylase"/>
</dbReference>